<reference evidence="10" key="1">
    <citation type="journal article" date="2020" name="BMC Genomics">
        <title>Correction to: Identification and distribution of gene clusters required for synthesis of sphingolipid metabolism inhibitors in diverse species of the filamentous fungus Fusarium.</title>
        <authorList>
            <person name="Kim H.S."/>
            <person name="Lohmar J.M."/>
            <person name="Busman M."/>
            <person name="Brown D.W."/>
            <person name="Naumann T.A."/>
            <person name="Divon H.H."/>
            <person name="Lysoe E."/>
            <person name="Uhlig S."/>
            <person name="Proctor R.H."/>
        </authorList>
    </citation>
    <scope>NUCLEOTIDE SEQUENCE</scope>
    <source>
        <strain evidence="10">NRRL 22465</strain>
    </source>
</reference>
<dbReference type="GO" id="GO:0008821">
    <property type="term" value="F:crossover junction DNA endonuclease activity"/>
    <property type="evidence" value="ECO:0007669"/>
    <property type="project" value="TreeGrafter"/>
</dbReference>
<comment type="subunit">
    <text evidence="8">Forms a heterodimer with SLX4.</text>
</comment>
<dbReference type="Gene3D" id="3.30.40.10">
    <property type="entry name" value="Zinc/RING finger domain, C3HC4 (zinc finger)"/>
    <property type="match status" value="1"/>
</dbReference>
<evidence type="ECO:0000256" key="2">
    <source>
        <dbReference type="ARBA" id="ARBA00022759"/>
    </source>
</evidence>
<comment type="cofactor">
    <cofactor evidence="8">
        <name>a divalent metal cation</name>
        <dbReference type="ChEBI" id="CHEBI:60240"/>
    </cofactor>
</comment>
<dbReference type="HAMAP" id="MF_03100">
    <property type="entry name" value="Endonuc_su_Slx1"/>
    <property type="match status" value="1"/>
</dbReference>
<keyword evidence="11" id="KW-1185">Reference proteome</keyword>
<evidence type="ECO:0000313" key="10">
    <source>
        <dbReference type="EMBL" id="KAF4970419.1"/>
    </source>
</evidence>
<keyword evidence="1 8" id="KW-0540">Nuclease</keyword>
<evidence type="ECO:0000256" key="6">
    <source>
        <dbReference type="ARBA" id="ARBA00023204"/>
    </source>
</evidence>
<protein>
    <recommendedName>
        <fullName evidence="9">GIY-YIG domain-containing protein</fullName>
    </recommendedName>
</protein>
<evidence type="ECO:0000313" key="11">
    <source>
        <dbReference type="Proteomes" id="UP000635477"/>
    </source>
</evidence>
<evidence type="ECO:0000256" key="3">
    <source>
        <dbReference type="ARBA" id="ARBA00022763"/>
    </source>
</evidence>
<evidence type="ECO:0000256" key="7">
    <source>
        <dbReference type="ARBA" id="ARBA00023242"/>
    </source>
</evidence>
<dbReference type="GO" id="GO:0000724">
    <property type="term" value="P:double-strand break repair via homologous recombination"/>
    <property type="evidence" value="ECO:0007669"/>
    <property type="project" value="TreeGrafter"/>
</dbReference>
<comment type="caution">
    <text evidence="8">Lacks conserved residue(s) required for the propagation of feature annotation.</text>
</comment>
<comment type="similarity">
    <text evidence="8">Belongs to the SLX1 family.</text>
</comment>
<dbReference type="InterPro" id="IPR050381">
    <property type="entry name" value="SLX1_endonuclease"/>
</dbReference>
<accession>A0A8H4U6G9</accession>
<gene>
    <name evidence="10" type="ORF">FZEAL_10043</name>
</gene>
<dbReference type="OrthoDB" id="24645at2759"/>
<keyword evidence="3 8" id="KW-0227">DNA damage</keyword>
<dbReference type="PROSITE" id="PS50164">
    <property type="entry name" value="GIY_YIG"/>
    <property type="match status" value="1"/>
</dbReference>
<dbReference type="GO" id="GO:0017108">
    <property type="term" value="F:5'-flap endonuclease activity"/>
    <property type="evidence" value="ECO:0007669"/>
    <property type="project" value="InterPro"/>
</dbReference>
<dbReference type="PANTHER" id="PTHR20208">
    <property type="entry name" value="STRUCTURE-SPECIFIC ENDONUCLEASE SUBUNIT SLX1"/>
    <property type="match status" value="1"/>
</dbReference>
<name>A0A8H4U6G9_9HYPO</name>
<dbReference type="Pfam" id="PF01541">
    <property type="entry name" value="GIY-YIG"/>
    <property type="match status" value="1"/>
</dbReference>
<dbReference type="InterPro" id="IPR035901">
    <property type="entry name" value="GIY-YIG_endonuc_sf"/>
</dbReference>
<comment type="function">
    <text evidence="8">Catalytic subunit of the SLX1-SLX4 structure-specific endonuclease that resolves DNA secondary structures generated during DNA repair and recombination. Has endonuclease activity towards branched DNA substrates, introducing single-strand cuts in duplex DNA close to junctions with ss-DNA.</text>
</comment>
<keyword evidence="5 8" id="KW-0233">DNA recombination</keyword>
<keyword evidence="4 8" id="KW-0378">Hydrolase</keyword>
<dbReference type="InterPro" id="IPR027520">
    <property type="entry name" value="Slx1"/>
</dbReference>
<dbReference type="PANTHER" id="PTHR20208:SF10">
    <property type="entry name" value="STRUCTURE-SPECIFIC ENDONUCLEASE SUBUNIT SLX1"/>
    <property type="match status" value="1"/>
</dbReference>
<organism evidence="10 11">
    <name type="scientific">Fusarium zealandicum</name>
    <dbReference type="NCBI Taxonomy" id="1053134"/>
    <lineage>
        <taxon>Eukaryota</taxon>
        <taxon>Fungi</taxon>
        <taxon>Dikarya</taxon>
        <taxon>Ascomycota</taxon>
        <taxon>Pezizomycotina</taxon>
        <taxon>Sordariomycetes</taxon>
        <taxon>Hypocreomycetidae</taxon>
        <taxon>Hypocreales</taxon>
        <taxon>Nectriaceae</taxon>
        <taxon>Fusarium</taxon>
        <taxon>Fusarium staphyleae species complex</taxon>
    </lineage>
</organism>
<comment type="subcellular location">
    <subcellularLocation>
        <location evidence="8">Nucleus</location>
    </subcellularLocation>
</comment>
<dbReference type="Proteomes" id="UP000635477">
    <property type="component" value="Unassembled WGS sequence"/>
</dbReference>
<dbReference type="Pfam" id="PF21202">
    <property type="entry name" value="SLX1_C"/>
    <property type="match status" value="1"/>
</dbReference>
<keyword evidence="7 8" id="KW-0539">Nucleus</keyword>
<dbReference type="InterPro" id="IPR048749">
    <property type="entry name" value="SLX1_C"/>
</dbReference>
<keyword evidence="6 8" id="KW-0234">DNA repair</keyword>
<reference evidence="10" key="2">
    <citation type="submission" date="2020-05" db="EMBL/GenBank/DDBJ databases">
        <authorList>
            <person name="Kim H.-S."/>
            <person name="Proctor R.H."/>
            <person name="Brown D.W."/>
        </authorList>
    </citation>
    <scope>NUCLEOTIDE SEQUENCE</scope>
    <source>
        <strain evidence="10">NRRL 22465</strain>
    </source>
</reference>
<keyword evidence="2 8" id="KW-0255">Endonuclease</keyword>
<evidence type="ECO:0000256" key="1">
    <source>
        <dbReference type="ARBA" id="ARBA00022722"/>
    </source>
</evidence>
<sequence length="308" mass="34929">MSQLSRPHPALYTVYVLRSTLRHASFYIGSTPHPPRRLKQHNGEARGGAMRTARETLRPWEAIIIVTGFPTSIAALKFEWALTNPHVTMHIPAEERLTFTTQKAKRRNKPRKPIHSLKSVVSNLHLLVGVPSFARWPLTLHFFAPESKRAWDNWLKTIDTPPREDMKVVADFGPPKESPSEPWGINALPLDYTPMKGYVEKVHNVVSFEREGKCVHCHEELETRKGLQPMCPNDGCEAMGHLDCWSKHALRGEDDGTLIPRSCTCPSCGGAIQWGDMMKELTLRVRGPKEVEKLLKKKRRAKKAAVEE</sequence>
<evidence type="ECO:0000256" key="4">
    <source>
        <dbReference type="ARBA" id="ARBA00022801"/>
    </source>
</evidence>
<evidence type="ECO:0000256" key="8">
    <source>
        <dbReference type="HAMAP-Rule" id="MF_03100"/>
    </source>
</evidence>
<proteinExistence type="inferred from homology"/>
<evidence type="ECO:0000256" key="5">
    <source>
        <dbReference type="ARBA" id="ARBA00023172"/>
    </source>
</evidence>
<dbReference type="Gene3D" id="3.40.1440.10">
    <property type="entry name" value="GIY-YIG endonuclease"/>
    <property type="match status" value="1"/>
</dbReference>
<evidence type="ECO:0000259" key="9">
    <source>
        <dbReference type="PROSITE" id="PS50164"/>
    </source>
</evidence>
<dbReference type="EMBL" id="JABEYC010001025">
    <property type="protein sequence ID" value="KAF4970419.1"/>
    <property type="molecule type" value="Genomic_DNA"/>
</dbReference>
<dbReference type="GO" id="GO:0033557">
    <property type="term" value="C:Slx1-Slx4 complex"/>
    <property type="evidence" value="ECO:0007669"/>
    <property type="project" value="UniProtKB-UniRule"/>
</dbReference>
<dbReference type="AlphaFoldDB" id="A0A8H4U6G9"/>
<comment type="caution">
    <text evidence="10">The sequence shown here is derived from an EMBL/GenBank/DDBJ whole genome shotgun (WGS) entry which is preliminary data.</text>
</comment>
<dbReference type="InterPro" id="IPR000305">
    <property type="entry name" value="GIY-YIG_endonuc"/>
</dbReference>
<dbReference type="InterPro" id="IPR013083">
    <property type="entry name" value="Znf_RING/FYVE/PHD"/>
</dbReference>
<feature type="domain" description="GIY-YIG" evidence="9">
    <location>
        <begin position="10"/>
        <end position="92"/>
    </location>
</feature>